<reference evidence="4 5" key="1">
    <citation type="journal article" date="2015" name="Nature">
        <title>rRNA introns, odd ribosomes, and small enigmatic genomes across a large radiation of phyla.</title>
        <authorList>
            <person name="Brown C.T."/>
            <person name="Hug L.A."/>
            <person name="Thomas B.C."/>
            <person name="Sharon I."/>
            <person name="Castelle C.J."/>
            <person name="Singh A."/>
            <person name="Wilkins M.J."/>
            <person name="Williams K.H."/>
            <person name="Banfield J.F."/>
        </authorList>
    </citation>
    <scope>NUCLEOTIDE SEQUENCE [LARGE SCALE GENOMIC DNA]</scope>
</reference>
<dbReference type="AlphaFoldDB" id="A0A0G0JVK2"/>
<protein>
    <submittedName>
        <fullName evidence="4">Two component transcriptional regulator, winged helix family</fullName>
    </submittedName>
</protein>
<keyword evidence="1 2" id="KW-0597">Phosphoprotein</keyword>
<dbReference type="Pfam" id="PF00072">
    <property type="entry name" value="Response_reg"/>
    <property type="match status" value="1"/>
</dbReference>
<feature type="domain" description="Response regulatory" evidence="3">
    <location>
        <begin position="4"/>
        <end position="120"/>
    </location>
</feature>
<accession>A0A0G0JVK2</accession>
<dbReference type="InterPro" id="IPR011006">
    <property type="entry name" value="CheY-like_superfamily"/>
</dbReference>
<dbReference type="SMART" id="SM00448">
    <property type="entry name" value="REC"/>
    <property type="match status" value="1"/>
</dbReference>
<evidence type="ECO:0000256" key="2">
    <source>
        <dbReference type="PROSITE-ProRule" id="PRU00169"/>
    </source>
</evidence>
<comment type="caution">
    <text evidence="4">The sequence shown here is derived from an EMBL/GenBank/DDBJ whole genome shotgun (WGS) entry which is preliminary data.</text>
</comment>
<dbReference type="PROSITE" id="PS50110">
    <property type="entry name" value="RESPONSE_REGULATORY"/>
    <property type="match status" value="1"/>
</dbReference>
<organism evidence="4 5">
    <name type="scientific">Candidatus Nomurabacteria bacterium GW2011_GWA1_37_20</name>
    <dbReference type="NCBI Taxonomy" id="1618729"/>
    <lineage>
        <taxon>Bacteria</taxon>
        <taxon>Candidatus Nomuraibacteriota</taxon>
    </lineage>
</organism>
<evidence type="ECO:0000256" key="1">
    <source>
        <dbReference type="ARBA" id="ARBA00022553"/>
    </source>
</evidence>
<dbReference type="EMBL" id="LBTA01000022">
    <property type="protein sequence ID" value="KKQ32346.1"/>
    <property type="molecule type" value="Genomic_DNA"/>
</dbReference>
<proteinExistence type="predicted"/>
<dbReference type="Proteomes" id="UP000034701">
    <property type="component" value="Unassembled WGS sequence"/>
</dbReference>
<dbReference type="Gene3D" id="3.40.50.2300">
    <property type="match status" value="1"/>
</dbReference>
<dbReference type="SUPFAM" id="SSF52172">
    <property type="entry name" value="CheY-like"/>
    <property type="match status" value="1"/>
</dbReference>
<dbReference type="GO" id="GO:0000160">
    <property type="term" value="P:phosphorelay signal transduction system"/>
    <property type="evidence" value="ECO:0007669"/>
    <property type="project" value="InterPro"/>
</dbReference>
<dbReference type="PANTHER" id="PTHR44591">
    <property type="entry name" value="STRESS RESPONSE REGULATOR PROTEIN 1"/>
    <property type="match status" value="1"/>
</dbReference>
<evidence type="ECO:0000259" key="3">
    <source>
        <dbReference type="PROSITE" id="PS50110"/>
    </source>
</evidence>
<name>A0A0G0JVK2_9BACT</name>
<sequence length="122" mass="13643">MAKKILFIEDEARLQEAMAAKLKSDGYEVLSAFDGETGIKMAQEHKPDLILLDLILPKKDGFEVLEELKAKPGLPAVPILALTNLEDRRSIERCLSYGVHSYLAKANYSLDEISQKIKEALQ</sequence>
<feature type="modified residue" description="4-aspartylphosphate" evidence="2">
    <location>
        <position position="53"/>
    </location>
</feature>
<dbReference type="InterPro" id="IPR001789">
    <property type="entry name" value="Sig_transdc_resp-reg_receiver"/>
</dbReference>
<dbReference type="PANTHER" id="PTHR44591:SF3">
    <property type="entry name" value="RESPONSE REGULATORY DOMAIN-CONTAINING PROTEIN"/>
    <property type="match status" value="1"/>
</dbReference>
<evidence type="ECO:0000313" key="5">
    <source>
        <dbReference type="Proteomes" id="UP000034701"/>
    </source>
</evidence>
<gene>
    <name evidence="4" type="ORF">US45_C0022G0005</name>
</gene>
<evidence type="ECO:0000313" key="4">
    <source>
        <dbReference type="EMBL" id="KKQ32346.1"/>
    </source>
</evidence>
<dbReference type="InterPro" id="IPR050595">
    <property type="entry name" value="Bact_response_regulator"/>
</dbReference>